<accession>A0A392TF90</accession>
<evidence type="ECO:0000313" key="1">
    <source>
        <dbReference type="EMBL" id="MCI59668.1"/>
    </source>
</evidence>
<dbReference type="EMBL" id="LXQA010568012">
    <property type="protein sequence ID" value="MCI59668.1"/>
    <property type="molecule type" value="Genomic_DNA"/>
</dbReference>
<evidence type="ECO:0000313" key="2">
    <source>
        <dbReference type="Proteomes" id="UP000265520"/>
    </source>
</evidence>
<proteinExistence type="predicted"/>
<keyword evidence="2" id="KW-1185">Reference proteome</keyword>
<dbReference type="Proteomes" id="UP000265520">
    <property type="component" value="Unassembled WGS sequence"/>
</dbReference>
<dbReference type="InterPro" id="IPR007750">
    <property type="entry name" value="DUF674"/>
</dbReference>
<name>A0A392TF90_9FABA</name>
<dbReference type="Pfam" id="PF05056">
    <property type="entry name" value="DUF674"/>
    <property type="match status" value="1"/>
</dbReference>
<reference evidence="1 2" key="1">
    <citation type="journal article" date="2018" name="Front. Plant Sci.">
        <title>Red Clover (Trifolium pratense) and Zigzag Clover (T. medium) - A Picture of Genomic Similarities and Differences.</title>
        <authorList>
            <person name="Dluhosova J."/>
            <person name="Istvanek J."/>
            <person name="Nedelnik J."/>
            <person name="Repkova J."/>
        </authorList>
    </citation>
    <scope>NUCLEOTIDE SEQUENCE [LARGE SCALE GENOMIC DNA]</scope>
    <source>
        <strain evidence="2">cv. 10/8</strain>
        <tissue evidence="1">Leaf</tissue>
    </source>
</reference>
<organism evidence="1 2">
    <name type="scientific">Trifolium medium</name>
    <dbReference type="NCBI Taxonomy" id="97028"/>
    <lineage>
        <taxon>Eukaryota</taxon>
        <taxon>Viridiplantae</taxon>
        <taxon>Streptophyta</taxon>
        <taxon>Embryophyta</taxon>
        <taxon>Tracheophyta</taxon>
        <taxon>Spermatophyta</taxon>
        <taxon>Magnoliopsida</taxon>
        <taxon>eudicotyledons</taxon>
        <taxon>Gunneridae</taxon>
        <taxon>Pentapetalae</taxon>
        <taxon>rosids</taxon>
        <taxon>fabids</taxon>
        <taxon>Fabales</taxon>
        <taxon>Fabaceae</taxon>
        <taxon>Papilionoideae</taxon>
        <taxon>50 kb inversion clade</taxon>
        <taxon>NPAAA clade</taxon>
        <taxon>Hologalegina</taxon>
        <taxon>IRL clade</taxon>
        <taxon>Trifolieae</taxon>
        <taxon>Trifolium</taxon>
    </lineage>
</organism>
<feature type="non-terminal residue" evidence="1">
    <location>
        <position position="38"/>
    </location>
</feature>
<dbReference type="AlphaFoldDB" id="A0A392TF90"/>
<comment type="caution">
    <text evidence="1">The sequence shown here is derived from an EMBL/GenBank/DDBJ whole genome shotgun (WGS) entry which is preliminary data.</text>
</comment>
<sequence>MAENASAEHAEKVSLRVLVDKEKNKVVYAESGKDFVDV</sequence>
<protein>
    <submittedName>
        <fullName evidence="1">DUF674 family protein</fullName>
    </submittedName>
</protein>